<proteinExistence type="predicted"/>
<organism evidence="1 2">
    <name type="scientific">Granulicella mallensis</name>
    <dbReference type="NCBI Taxonomy" id="940614"/>
    <lineage>
        <taxon>Bacteria</taxon>
        <taxon>Pseudomonadati</taxon>
        <taxon>Acidobacteriota</taxon>
        <taxon>Terriglobia</taxon>
        <taxon>Terriglobales</taxon>
        <taxon>Acidobacteriaceae</taxon>
        <taxon>Granulicella</taxon>
    </lineage>
</organism>
<comment type="caution">
    <text evidence="1">The sequence shown here is derived from an EMBL/GenBank/DDBJ whole genome shotgun (WGS) entry which is preliminary data.</text>
</comment>
<reference evidence="1 2" key="1">
    <citation type="submission" date="2020-08" db="EMBL/GenBank/DDBJ databases">
        <title>Genomic Encyclopedia of Type Strains, Phase IV (KMG-V): Genome sequencing to study the core and pangenomes of soil and plant-associated prokaryotes.</title>
        <authorList>
            <person name="Whitman W."/>
        </authorList>
    </citation>
    <scope>NUCLEOTIDE SEQUENCE [LARGE SCALE GENOMIC DNA]</scope>
    <source>
        <strain evidence="1 2">X5P3</strain>
    </source>
</reference>
<evidence type="ECO:0000313" key="1">
    <source>
        <dbReference type="EMBL" id="MBB5061801.1"/>
    </source>
</evidence>
<dbReference type="EMBL" id="JACHIO010000001">
    <property type="protein sequence ID" value="MBB5061801.1"/>
    <property type="molecule type" value="Genomic_DNA"/>
</dbReference>
<evidence type="ECO:0000313" key="2">
    <source>
        <dbReference type="Proteomes" id="UP000584867"/>
    </source>
</evidence>
<name>A0A7W8E7L6_9BACT</name>
<dbReference type="AlphaFoldDB" id="A0A7W8E7L6"/>
<gene>
    <name evidence="1" type="ORF">HDF15_000126</name>
</gene>
<accession>A0A7W8E7L6</accession>
<dbReference type="Proteomes" id="UP000584867">
    <property type="component" value="Unassembled WGS sequence"/>
</dbReference>
<protein>
    <submittedName>
        <fullName evidence="1">Uncharacterized protein</fullName>
    </submittedName>
</protein>
<sequence length="57" mass="6369">MWRGMEHDCSVRMGTGAHRRLSNLVASKRKIMPAFKFVRNVVTTAISVPAVKALARD</sequence>